<evidence type="ECO:0000313" key="15">
    <source>
        <dbReference type="EMBL" id="AKF10530.1"/>
    </source>
</evidence>
<evidence type="ECO:0000256" key="9">
    <source>
        <dbReference type="ARBA" id="ARBA00023237"/>
    </source>
</evidence>
<dbReference type="PANTHER" id="PTHR30069">
    <property type="entry name" value="TONB-DEPENDENT OUTER MEMBRANE RECEPTOR"/>
    <property type="match status" value="1"/>
</dbReference>
<evidence type="ECO:0000256" key="1">
    <source>
        <dbReference type="ARBA" id="ARBA00004571"/>
    </source>
</evidence>
<dbReference type="EMBL" id="CP011125">
    <property type="protein sequence ID" value="AKF10530.1"/>
    <property type="molecule type" value="Genomic_DNA"/>
</dbReference>
<evidence type="ECO:0000259" key="13">
    <source>
        <dbReference type="Pfam" id="PF00593"/>
    </source>
</evidence>
<dbReference type="SUPFAM" id="SSF56935">
    <property type="entry name" value="Porins"/>
    <property type="match status" value="1"/>
</dbReference>
<dbReference type="KEGG" id="samy:DB32_007679"/>
<evidence type="ECO:0000256" key="3">
    <source>
        <dbReference type="ARBA" id="ARBA00022452"/>
    </source>
</evidence>
<dbReference type="Gene3D" id="2.40.170.20">
    <property type="entry name" value="TonB-dependent receptor, beta-barrel domain"/>
    <property type="match status" value="1"/>
</dbReference>
<evidence type="ECO:0000256" key="12">
    <source>
        <dbReference type="SAM" id="SignalP"/>
    </source>
</evidence>
<dbReference type="OrthoDB" id="9812892at2"/>
<name>A0A0F6W935_9BACT</name>
<keyword evidence="6 11" id="KW-0798">TonB box</keyword>
<keyword evidence="8 15" id="KW-0675">Receptor</keyword>
<reference evidence="15 16" key="1">
    <citation type="submission" date="2015-03" db="EMBL/GenBank/DDBJ databases">
        <title>Genome assembly of Sandaracinus amylolyticus DSM 53668.</title>
        <authorList>
            <person name="Sharma G."/>
            <person name="Subramanian S."/>
        </authorList>
    </citation>
    <scope>NUCLEOTIDE SEQUENCE [LARGE SCALE GENOMIC DNA]</scope>
    <source>
        <strain evidence="15 16">DSM 53668</strain>
    </source>
</reference>
<proteinExistence type="inferred from homology"/>
<feature type="domain" description="TonB-dependent receptor-like beta-barrel" evidence="13">
    <location>
        <begin position="448"/>
        <end position="644"/>
    </location>
</feature>
<protein>
    <submittedName>
        <fullName evidence="15">TonB-dependent receptor</fullName>
    </submittedName>
</protein>
<dbReference type="PROSITE" id="PS52016">
    <property type="entry name" value="TONB_DEPENDENT_REC_3"/>
    <property type="match status" value="1"/>
</dbReference>
<dbReference type="Proteomes" id="UP000034883">
    <property type="component" value="Chromosome"/>
</dbReference>
<keyword evidence="16" id="KW-1185">Reference proteome</keyword>
<gene>
    <name evidence="15" type="ORF">DB32_007679</name>
</gene>
<dbReference type="GO" id="GO:0009279">
    <property type="term" value="C:cell outer membrane"/>
    <property type="evidence" value="ECO:0007669"/>
    <property type="project" value="UniProtKB-SubCell"/>
</dbReference>
<keyword evidence="3 10" id="KW-1134">Transmembrane beta strand</keyword>
<dbReference type="GO" id="GO:0044718">
    <property type="term" value="P:siderophore transmembrane transport"/>
    <property type="evidence" value="ECO:0007669"/>
    <property type="project" value="TreeGrafter"/>
</dbReference>
<dbReference type="InterPro" id="IPR000531">
    <property type="entry name" value="Beta-barrel_TonB"/>
</dbReference>
<evidence type="ECO:0000256" key="5">
    <source>
        <dbReference type="ARBA" id="ARBA00022729"/>
    </source>
</evidence>
<keyword evidence="2 10" id="KW-0813">Transport</keyword>
<evidence type="ECO:0000256" key="10">
    <source>
        <dbReference type="PROSITE-ProRule" id="PRU01360"/>
    </source>
</evidence>
<feature type="chain" id="PRO_5002511416" evidence="12">
    <location>
        <begin position="23"/>
        <end position="717"/>
    </location>
</feature>
<dbReference type="Pfam" id="PF00593">
    <property type="entry name" value="TonB_dep_Rec_b-barrel"/>
    <property type="match status" value="1"/>
</dbReference>
<dbReference type="InterPro" id="IPR037066">
    <property type="entry name" value="Plug_dom_sf"/>
</dbReference>
<evidence type="ECO:0000256" key="6">
    <source>
        <dbReference type="ARBA" id="ARBA00023077"/>
    </source>
</evidence>
<dbReference type="InterPro" id="IPR012910">
    <property type="entry name" value="Plug_dom"/>
</dbReference>
<sequence length="717" mass="78665">MSARVAVLIALALATCASRALAQDPDAPDPASDELDDDDLLTEDVVVSTTSEADAIAESADSVLVLETDVVRIQAADAGEVLARQEGISVRRGGGLGSSARICIHGICDAGIRYFLDGVPLELAGFGHGISNVPLSMVERVEIYRGAVPIRLGTDALGGVIDLVREQAYFVPHASASLLAGSWGTYRAYVDGGYRHDASGFYAGASAFVDHADNDYPIDVLVTDAAGRLSPARVRRFHDAYDAYGVAAEVGLVGVPFADRLLLRGFVNEYDRELQHNVVMTVPYGEVTYGEVSAGGLLRYSHTIDTQWSIDAFAGYTRREITFRDASTWVYDWHGRRVRERRVAGEIDPRARDQVVWEDAAPARLTLSFQLTPEHLFVANVTPEFTSRSGDERVQVDPMARDPLSAQRDLFTMVSGIEHRMSVFDDALETSLFIKDYVYASASEEVLRDSIVARHDRSTHDVGAGAAARYRIADGILARATYEYATRLPEPYEVFGDGVLVVENLDLLPERSHNATLEGSLDVRADPGRFEASIAGFVRARENMIVLLGTQRSFSYQNVYSALVVGGEASVRWTSPGDWVVLAANATYQEDRNTSAEGTFARVRGDRIPNRPFLFANFSAELHASGVLGHRDELTLGWRGRYVHEFFRGWESQGSVEHKQTVSSQLAQDVWLTYVVDGEPRISTSLEVQNLADAALFDFFGAQRPGRSFFVRVTAEL</sequence>
<evidence type="ECO:0000256" key="2">
    <source>
        <dbReference type="ARBA" id="ARBA00022448"/>
    </source>
</evidence>
<keyword evidence="4 10" id="KW-0812">Transmembrane</keyword>
<dbReference type="STRING" id="927083.DB32_007679"/>
<comment type="similarity">
    <text evidence="10 11">Belongs to the TonB-dependent receptor family.</text>
</comment>
<evidence type="ECO:0000259" key="14">
    <source>
        <dbReference type="Pfam" id="PF07715"/>
    </source>
</evidence>
<dbReference type="GO" id="GO:0015344">
    <property type="term" value="F:siderophore uptake transmembrane transporter activity"/>
    <property type="evidence" value="ECO:0007669"/>
    <property type="project" value="TreeGrafter"/>
</dbReference>
<evidence type="ECO:0000256" key="4">
    <source>
        <dbReference type="ARBA" id="ARBA00022692"/>
    </source>
</evidence>
<evidence type="ECO:0000256" key="11">
    <source>
        <dbReference type="RuleBase" id="RU003357"/>
    </source>
</evidence>
<dbReference type="Pfam" id="PF07715">
    <property type="entry name" value="Plug"/>
    <property type="match status" value="1"/>
</dbReference>
<organism evidence="15 16">
    <name type="scientific">Sandaracinus amylolyticus</name>
    <dbReference type="NCBI Taxonomy" id="927083"/>
    <lineage>
        <taxon>Bacteria</taxon>
        <taxon>Pseudomonadati</taxon>
        <taxon>Myxococcota</taxon>
        <taxon>Polyangia</taxon>
        <taxon>Polyangiales</taxon>
        <taxon>Sandaracinaceae</taxon>
        <taxon>Sandaracinus</taxon>
    </lineage>
</organism>
<evidence type="ECO:0000256" key="8">
    <source>
        <dbReference type="ARBA" id="ARBA00023170"/>
    </source>
</evidence>
<dbReference type="InterPro" id="IPR036942">
    <property type="entry name" value="Beta-barrel_TonB_sf"/>
</dbReference>
<dbReference type="Gene3D" id="2.170.130.10">
    <property type="entry name" value="TonB-dependent receptor, plug domain"/>
    <property type="match status" value="1"/>
</dbReference>
<keyword evidence="5 12" id="KW-0732">Signal</keyword>
<comment type="subcellular location">
    <subcellularLocation>
        <location evidence="1 10">Cell outer membrane</location>
        <topology evidence="1 10">Multi-pass membrane protein</topology>
    </subcellularLocation>
</comment>
<dbReference type="InterPro" id="IPR039426">
    <property type="entry name" value="TonB-dep_rcpt-like"/>
</dbReference>
<feature type="signal peptide" evidence="12">
    <location>
        <begin position="1"/>
        <end position="22"/>
    </location>
</feature>
<feature type="domain" description="TonB-dependent receptor plug" evidence="14">
    <location>
        <begin position="60"/>
        <end position="160"/>
    </location>
</feature>
<evidence type="ECO:0000256" key="7">
    <source>
        <dbReference type="ARBA" id="ARBA00023136"/>
    </source>
</evidence>
<dbReference type="RefSeq" id="WP_053237490.1">
    <property type="nucleotide sequence ID" value="NZ_CP011125.1"/>
</dbReference>
<dbReference type="PANTHER" id="PTHR30069:SF29">
    <property type="entry name" value="HEMOGLOBIN AND HEMOGLOBIN-HAPTOGLOBIN-BINDING PROTEIN 1-RELATED"/>
    <property type="match status" value="1"/>
</dbReference>
<accession>A0A0F6W935</accession>
<keyword evidence="9 10" id="KW-0998">Cell outer membrane</keyword>
<keyword evidence="7 10" id="KW-0472">Membrane</keyword>
<dbReference type="AlphaFoldDB" id="A0A0F6W935"/>
<evidence type="ECO:0000313" key="16">
    <source>
        <dbReference type="Proteomes" id="UP000034883"/>
    </source>
</evidence>